<dbReference type="Pfam" id="PF00400">
    <property type="entry name" value="WD40"/>
    <property type="match status" value="3"/>
</dbReference>
<evidence type="ECO:0000313" key="2">
    <source>
        <dbReference type="EMBL" id="KAF9609246.1"/>
    </source>
</evidence>
<dbReference type="PANTHER" id="PTHR44566:SF1">
    <property type="entry name" value="WD REPEAT-CONTAINING PROTEIN 25"/>
    <property type="match status" value="1"/>
</dbReference>
<dbReference type="PANTHER" id="PTHR44566">
    <property type="entry name" value="TRANSDUCIN/WD40 REPEAT-LIKE SUPERFAMILY PROTEIN"/>
    <property type="match status" value="1"/>
</dbReference>
<dbReference type="SMART" id="SM00320">
    <property type="entry name" value="WD40"/>
    <property type="match status" value="4"/>
</dbReference>
<keyword evidence="1" id="KW-0853">WD repeat</keyword>
<evidence type="ECO:0000313" key="3">
    <source>
        <dbReference type="Proteomes" id="UP000631114"/>
    </source>
</evidence>
<accession>A0A835I2E1</accession>
<dbReference type="AlphaFoldDB" id="A0A835I2E1"/>
<dbReference type="OrthoDB" id="256303at2759"/>
<dbReference type="InterPro" id="IPR001680">
    <property type="entry name" value="WD40_rpt"/>
</dbReference>
<proteinExistence type="predicted"/>
<dbReference type="PROSITE" id="PS50082">
    <property type="entry name" value="WD_REPEATS_2"/>
    <property type="match status" value="2"/>
</dbReference>
<comment type="caution">
    <text evidence="2">The sequence shown here is derived from an EMBL/GenBank/DDBJ whole genome shotgun (WGS) entry which is preliminary data.</text>
</comment>
<feature type="repeat" description="WD" evidence="1">
    <location>
        <begin position="207"/>
        <end position="249"/>
    </location>
</feature>
<feature type="repeat" description="WD" evidence="1">
    <location>
        <begin position="121"/>
        <end position="154"/>
    </location>
</feature>
<dbReference type="EMBL" id="JADFTS010000004">
    <property type="protein sequence ID" value="KAF9609246.1"/>
    <property type="molecule type" value="Genomic_DNA"/>
</dbReference>
<gene>
    <name evidence="2" type="ORF">IFM89_014440</name>
</gene>
<organism evidence="2 3">
    <name type="scientific">Coptis chinensis</name>
    <dbReference type="NCBI Taxonomy" id="261450"/>
    <lineage>
        <taxon>Eukaryota</taxon>
        <taxon>Viridiplantae</taxon>
        <taxon>Streptophyta</taxon>
        <taxon>Embryophyta</taxon>
        <taxon>Tracheophyta</taxon>
        <taxon>Spermatophyta</taxon>
        <taxon>Magnoliopsida</taxon>
        <taxon>Ranunculales</taxon>
        <taxon>Ranunculaceae</taxon>
        <taxon>Coptidoideae</taxon>
        <taxon>Coptis</taxon>
    </lineage>
</organism>
<name>A0A835I2E1_9MAGN</name>
<dbReference type="InterPro" id="IPR036322">
    <property type="entry name" value="WD40_repeat_dom_sf"/>
</dbReference>
<sequence>MKRSRPENHPPQKDAFIPGRYISKRERAILAAATSSSTDSIIKQPASSVVTSPGSLTSSYPEFFTLANRNIPQLLTTVVFFLTVVGSISDFKIRADILSSLKSKSKGKVVGKIPERVTTSLNSHTKAVNAIQWSPTNAHLLASAGMDYVCVWNVWSTEGQRKARVFNYHNAAVKHLRWSHDGLSLLSCGYDCSSRLVDVEKGIQTQLFKEDQVLGVIKFHPDNCSLFISGGSEGLLRLWDIRVGRVVQEFMRNLGPILDIEFSNDAKQFISSSDISKSNATENSIVVWDVLRQVPLSNQIYVEAYSCPCIKHHPFERSFVAQSNGNYIAIFSSNTPFKLDKYKRYENHGVSGFPVKCDFSLDGEKLASGEDMIKVAAEFSLSLEHGVQQGMQPKLANANYVENKSFIFNSSFSRYIFNSISPVLLAKEKAGRGA</sequence>
<keyword evidence="3" id="KW-1185">Reference proteome</keyword>
<dbReference type="Proteomes" id="UP000631114">
    <property type="component" value="Unassembled WGS sequence"/>
</dbReference>
<protein>
    <submittedName>
        <fullName evidence="2">Uncharacterized protein</fullName>
    </submittedName>
</protein>
<reference evidence="2 3" key="1">
    <citation type="submission" date="2020-10" db="EMBL/GenBank/DDBJ databases">
        <title>The Coptis chinensis genome and diversification of protoberbering-type alkaloids.</title>
        <authorList>
            <person name="Wang B."/>
            <person name="Shu S."/>
            <person name="Song C."/>
            <person name="Liu Y."/>
        </authorList>
    </citation>
    <scope>NUCLEOTIDE SEQUENCE [LARGE SCALE GENOMIC DNA]</scope>
    <source>
        <strain evidence="2">HL-2020</strain>
        <tissue evidence="2">Leaf</tissue>
    </source>
</reference>
<dbReference type="InterPro" id="IPR015943">
    <property type="entry name" value="WD40/YVTN_repeat-like_dom_sf"/>
</dbReference>
<dbReference type="InterPro" id="IPR053053">
    <property type="entry name" value="WD_repeat_protein"/>
</dbReference>
<evidence type="ECO:0000256" key="1">
    <source>
        <dbReference type="PROSITE-ProRule" id="PRU00221"/>
    </source>
</evidence>
<dbReference type="Gene3D" id="2.130.10.10">
    <property type="entry name" value="YVTN repeat-like/Quinoprotein amine dehydrogenase"/>
    <property type="match status" value="1"/>
</dbReference>
<dbReference type="SUPFAM" id="SSF50978">
    <property type="entry name" value="WD40 repeat-like"/>
    <property type="match status" value="1"/>
</dbReference>